<dbReference type="STRING" id="1903181.BTN85_0745"/>
<proteinExistence type="predicted"/>
<keyword evidence="2" id="KW-0540">Nuclease</keyword>
<dbReference type="PROSITE" id="PS50830">
    <property type="entry name" value="TNASE_3"/>
    <property type="match status" value="1"/>
</dbReference>
<dbReference type="InterPro" id="IPR002071">
    <property type="entry name" value="Thermonucl_AS"/>
</dbReference>
<sequence>MIKRLKTSFVFLLVISSVGSISGCLAENDGGNNSVLDSGLDRDTSSSNIVSVIEVVDGDTIKIYYNNNSIDTVRLIGVDTPEVYSENASSEFEEINNASYLKEWGCRASNYTKSLLENEEITLGFDYLSDRRG</sequence>
<dbReference type="Gene3D" id="2.40.50.90">
    <property type="match status" value="1"/>
</dbReference>
<evidence type="ECO:0000313" key="3">
    <source>
        <dbReference type="Proteomes" id="UP000185744"/>
    </source>
</evidence>
<keyword evidence="2" id="KW-0255">Endonuclease</keyword>
<dbReference type="Proteomes" id="UP000185744">
    <property type="component" value="Unassembled WGS sequence"/>
</dbReference>
<dbReference type="InterPro" id="IPR035437">
    <property type="entry name" value="SNase_OB-fold_sf"/>
</dbReference>
<keyword evidence="3" id="KW-1185">Reference proteome</keyword>
<dbReference type="PROSITE" id="PS51257">
    <property type="entry name" value="PROKAR_LIPOPROTEIN"/>
    <property type="match status" value="1"/>
</dbReference>
<feature type="domain" description="TNase-like" evidence="1">
    <location>
        <begin position="46"/>
        <end position="133"/>
    </location>
</feature>
<name>A0A1Q6DV88_METT1</name>
<dbReference type="AlphaFoldDB" id="A0A1Q6DV88"/>
<dbReference type="SUPFAM" id="SSF50199">
    <property type="entry name" value="Staphylococcal nuclease"/>
    <property type="match status" value="1"/>
</dbReference>
<organism evidence="2 3">
    <name type="scientific">Methanohalarchaeum thermophilum</name>
    <dbReference type="NCBI Taxonomy" id="1903181"/>
    <lineage>
        <taxon>Archaea</taxon>
        <taxon>Methanobacteriati</taxon>
        <taxon>Methanobacteriota</taxon>
        <taxon>Methanonatronarchaeia</taxon>
        <taxon>Methanonatronarchaeales</taxon>
        <taxon>Methanonatronarchaeaceae</taxon>
        <taxon>Candidatus Methanohalarchaeum</taxon>
    </lineage>
</organism>
<dbReference type="InParanoid" id="A0A1Q6DV88"/>
<dbReference type="EMBL" id="MSDW01000001">
    <property type="protein sequence ID" value="OKY78258.1"/>
    <property type="molecule type" value="Genomic_DNA"/>
</dbReference>
<dbReference type="InterPro" id="IPR016071">
    <property type="entry name" value="Staphylococal_nuclease_OB-fold"/>
</dbReference>
<keyword evidence="2" id="KW-0378">Hydrolase</keyword>
<accession>A0A1Q6DV88</accession>
<gene>
    <name evidence="2" type="ORF">BTN85_0745</name>
</gene>
<dbReference type="PROSITE" id="PS01123">
    <property type="entry name" value="TNASE_1"/>
    <property type="match status" value="1"/>
</dbReference>
<dbReference type="GO" id="GO:0003676">
    <property type="term" value="F:nucleic acid binding"/>
    <property type="evidence" value="ECO:0007669"/>
    <property type="project" value="InterPro"/>
</dbReference>
<protein>
    <submittedName>
        <fullName evidence="2">Endonuclease YncB, thermonuclease family</fullName>
    </submittedName>
</protein>
<comment type="caution">
    <text evidence="2">The sequence shown here is derived from an EMBL/GenBank/DDBJ whole genome shotgun (WGS) entry which is preliminary data.</text>
</comment>
<evidence type="ECO:0000313" key="2">
    <source>
        <dbReference type="EMBL" id="OKY78258.1"/>
    </source>
</evidence>
<dbReference type="GO" id="GO:0004519">
    <property type="term" value="F:endonuclease activity"/>
    <property type="evidence" value="ECO:0007669"/>
    <property type="project" value="UniProtKB-KW"/>
</dbReference>
<reference evidence="2" key="1">
    <citation type="submission" date="2016-12" db="EMBL/GenBank/DDBJ databases">
        <title>Discovery of methanogenic haloarchaea.</title>
        <authorList>
            <person name="Sorokin D.Y."/>
            <person name="Makarova K.S."/>
            <person name="Abbas B."/>
            <person name="Ferrer M."/>
            <person name="Golyshin P.N."/>
        </authorList>
    </citation>
    <scope>NUCLEOTIDE SEQUENCE [LARGE SCALE GENOMIC DNA]</scope>
    <source>
        <strain evidence="2">HMET1</strain>
    </source>
</reference>
<evidence type="ECO:0000259" key="1">
    <source>
        <dbReference type="PROSITE" id="PS50830"/>
    </source>
</evidence>